<evidence type="ECO:0000256" key="4">
    <source>
        <dbReference type="SAM" id="MobiDB-lite"/>
    </source>
</evidence>
<dbReference type="PROSITE" id="PS51257">
    <property type="entry name" value="PROKAR_LIPOPROTEIN"/>
    <property type="match status" value="1"/>
</dbReference>
<dbReference type="Gene3D" id="1.20.1600.10">
    <property type="entry name" value="Outer membrane efflux proteins (OEP)"/>
    <property type="match status" value="1"/>
</dbReference>
<feature type="chain" id="PRO_5033107677" evidence="2">
    <location>
        <begin position="24"/>
        <end position="470"/>
    </location>
</feature>
<dbReference type="AlphaFoldDB" id="A0A845A5I6"/>
<feature type="coiled-coil region" evidence="3">
    <location>
        <begin position="224"/>
        <end position="251"/>
    </location>
</feature>
<accession>A0A845A5I6</accession>
<comment type="similarity">
    <text evidence="1 2">Belongs to the outer membrane factor (OMF) (TC 1.B.17) family.</text>
</comment>
<dbReference type="NCBIfam" id="TIGR01845">
    <property type="entry name" value="outer_NodT"/>
    <property type="match status" value="1"/>
</dbReference>
<dbReference type="InterPro" id="IPR003423">
    <property type="entry name" value="OMP_efflux"/>
</dbReference>
<evidence type="ECO:0000256" key="2">
    <source>
        <dbReference type="RuleBase" id="RU362097"/>
    </source>
</evidence>
<dbReference type="GO" id="GO:0015562">
    <property type="term" value="F:efflux transmembrane transporter activity"/>
    <property type="evidence" value="ECO:0007669"/>
    <property type="project" value="InterPro"/>
</dbReference>
<keyword evidence="2" id="KW-0732">Signal</keyword>
<keyword evidence="2" id="KW-0564">Palmitate</keyword>
<keyword evidence="2" id="KW-0472">Membrane</keyword>
<keyword evidence="3" id="KW-0175">Coiled coil</keyword>
<organism evidence="5 6">
    <name type="scientific">Altericroceibacterium indicum</name>
    <dbReference type="NCBI Taxonomy" id="374177"/>
    <lineage>
        <taxon>Bacteria</taxon>
        <taxon>Pseudomonadati</taxon>
        <taxon>Pseudomonadota</taxon>
        <taxon>Alphaproteobacteria</taxon>
        <taxon>Sphingomonadales</taxon>
        <taxon>Erythrobacteraceae</taxon>
        <taxon>Altericroceibacterium</taxon>
    </lineage>
</organism>
<sequence>MKQSRFILSVTASALLLSGCNMAPKYVQPPAPVAPKWPQGAAYDPATAEEAGLPWRSMIANQKLRTIIERMLENNRDLRASLANVQSARAQYRAQRSNLFPSLTADGSASFTDRNSSVSGSNGSASGSGNNRYDANLGVSAFEIDLFGRLRNQTEAQFESYLATQSGMRATRLSLITETATAYATLAADKDLLRIAQDTEQSAARSVRLNKELLDSGLGAGANVESARTILAQAQSDIANYTTQVAQDRNALNLLVGSTVEEDLLPDSLADLDSSIGIVPAGLSSQVLLQRPDVVEAEHSLKSANASIGAARAAFFPTISLTATLGFASSALSSLFDSGSRFLTASPSASIPIIGGAQGANVDYAKARRDYAVAIYEQTIQQAFRDVANALARRGTITDQRNAQARLVAAAQRSLALSEQRYRAGIAGFIETLTAQRTLYSARQSQIAAELTDITNRFTLYSAIGSDDSI</sequence>
<dbReference type="OrthoDB" id="7181739at2"/>
<protein>
    <submittedName>
        <fullName evidence="5">Efflux transporter outer membrane subunit</fullName>
    </submittedName>
</protein>
<dbReference type="Proteomes" id="UP000460561">
    <property type="component" value="Unassembled WGS sequence"/>
</dbReference>
<comment type="caution">
    <text evidence="5">The sequence shown here is derived from an EMBL/GenBank/DDBJ whole genome shotgun (WGS) entry which is preliminary data.</text>
</comment>
<proteinExistence type="inferred from homology"/>
<name>A0A845A5I6_9SPHN</name>
<gene>
    <name evidence="5" type="ORF">GRI39_05935</name>
</gene>
<feature type="signal peptide" evidence="2">
    <location>
        <begin position="1"/>
        <end position="23"/>
    </location>
</feature>
<reference evidence="5 6" key="1">
    <citation type="submission" date="2019-12" db="EMBL/GenBank/DDBJ databases">
        <title>Genomic-based taxomic classification of the family Erythrobacteraceae.</title>
        <authorList>
            <person name="Xu L."/>
        </authorList>
    </citation>
    <scope>NUCLEOTIDE SEQUENCE [LARGE SCALE GENOMIC DNA]</scope>
    <source>
        <strain evidence="5 6">DSM 18604</strain>
    </source>
</reference>
<evidence type="ECO:0000313" key="6">
    <source>
        <dbReference type="Proteomes" id="UP000460561"/>
    </source>
</evidence>
<dbReference type="InterPro" id="IPR010131">
    <property type="entry name" value="MdtP/NodT-like"/>
</dbReference>
<feature type="coiled-coil region" evidence="3">
    <location>
        <begin position="61"/>
        <end position="95"/>
    </location>
</feature>
<dbReference type="EMBL" id="WTYQ01000002">
    <property type="protein sequence ID" value="MXP25582.1"/>
    <property type="molecule type" value="Genomic_DNA"/>
</dbReference>
<keyword evidence="2" id="KW-0449">Lipoprotein</keyword>
<evidence type="ECO:0000256" key="3">
    <source>
        <dbReference type="SAM" id="Coils"/>
    </source>
</evidence>
<evidence type="ECO:0000256" key="1">
    <source>
        <dbReference type="ARBA" id="ARBA00007613"/>
    </source>
</evidence>
<dbReference type="Pfam" id="PF02321">
    <property type="entry name" value="OEP"/>
    <property type="match status" value="2"/>
</dbReference>
<dbReference type="GO" id="GO:0005886">
    <property type="term" value="C:plasma membrane"/>
    <property type="evidence" value="ECO:0007669"/>
    <property type="project" value="UniProtKB-SubCell"/>
</dbReference>
<feature type="compositionally biased region" description="Low complexity" evidence="4">
    <location>
        <begin position="115"/>
        <end position="130"/>
    </location>
</feature>
<keyword evidence="6" id="KW-1185">Reference proteome</keyword>
<dbReference type="Gene3D" id="2.20.200.10">
    <property type="entry name" value="Outer membrane efflux proteins (OEP)"/>
    <property type="match status" value="1"/>
</dbReference>
<keyword evidence="2" id="KW-1134">Transmembrane beta strand</keyword>
<comment type="subcellular location">
    <subcellularLocation>
        <location evidence="2">Cell membrane</location>
        <topology evidence="2">Lipid-anchor</topology>
    </subcellularLocation>
</comment>
<evidence type="ECO:0000313" key="5">
    <source>
        <dbReference type="EMBL" id="MXP25582.1"/>
    </source>
</evidence>
<feature type="region of interest" description="Disordered" evidence="4">
    <location>
        <begin position="110"/>
        <end position="130"/>
    </location>
</feature>
<dbReference type="SUPFAM" id="SSF56954">
    <property type="entry name" value="Outer membrane efflux proteins (OEP)"/>
    <property type="match status" value="1"/>
</dbReference>
<dbReference type="RefSeq" id="WP_160739221.1">
    <property type="nucleotide sequence ID" value="NZ_WTYQ01000002.1"/>
</dbReference>
<keyword evidence="2" id="KW-0812">Transmembrane</keyword>
<dbReference type="PANTHER" id="PTHR30203:SF32">
    <property type="entry name" value="CATION EFFLUX SYSTEM PROTEIN CUSC"/>
    <property type="match status" value="1"/>
</dbReference>
<dbReference type="PANTHER" id="PTHR30203">
    <property type="entry name" value="OUTER MEMBRANE CATION EFFLUX PROTEIN"/>
    <property type="match status" value="1"/>
</dbReference>